<evidence type="ECO:0000256" key="1">
    <source>
        <dbReference type="ARBA" id="ARBA00022679"/>
    </source>
</evidence>
<reference evidence="5" key="1">
    <citation type="submission" date="2023-08" db="EMBL/GenBank/DDBJ databases">
        <authorList>
            <person name="Audoor S."/>
            <person name="Bilcke G."/>
        </authorList>
    </citation>
    <scope>NUCLEOTIDE SEQUENCE</scope>
</reference>
<evidence type="ECO:0000256" key="3">
    <source>
        <dbReference type="SAM" id="SignalP"/>
    </source>
</evidence>
<organism evidence="5 6">
    <name type="scientific">Cylindrotheca closterium</name>
    <dbReference type="NCBI Taxonomy" id="2856"/>
    <lineage>
        <taxon>Eukaryota</taxon>
        <taxon>Sar</taxon>
        <taxon>Stramenopiles</taxon>
        <taxon>Ochrophyta</taxon>
        <taxon>Bacillariophyta</taxon>
        <taxon>Bacillariophyceae</taxon>
        <taxon>Bacillariophycidae</taxon>
        <taxon>Bacillariales</taxon>
        <taxon>Bacillariaceae</taxon>
        <taxon>Cylindrotheca</taxon>
    </lineage>
</organism>
<dbReference type="GO" id="GO:0019150">
    <property type="term" value="F:D-ribulokinase activity"/>
    <property type="evidence" value="ECO:0007669"/>
    <property type="project" value="TreeGrafter"/>
</dbReference>
<feature type="domain" description="Carbohydrate kinase FGGY N-terminal" evidence="4">
    <location>
        <begin position="39"/>
        <end position="97"/>
    </location>
</feature>
<gene>
    <name evidence="5" type="ORF">CYCCA115_LOCUS9980</name>
</gene>
<dbReference type="Proteomes" id="UP001295423">
    <property type="component" value="Unassembled WGS sequence"/>
</dbReference>
<keyword evidence="1" id="KW-0808">Transferase</keyword>
<dbReference type="Pfam" id="PF00370">
    <property type="entry name" value="FGGY_N"/>
    <property type="match status" value="1"/>
</dbReference>
<evidence type="ECO:0000313" key="6">
    <source>
        <dbReference type="Proteomes" id="UP001295423"/>
    </source>
</evidence>
<dbReference type="Gene3D" id="3.30.420.40">
    <property type="match status" value="1"/>
</dbReference>
<dbReference type="InterPro" id="IPR043129">
    <property type="entry name" value="ATPase_NBD"/>
</dbReference>
<feature type="signal peptide" evidence="3">
    <location>
        <begin position="1"/>
        <end position="22"/>
    </location>
</feature>
<proteinExistence type="predicted"/>
<keyword evidence="2" id="KW-0418">Kinase</keyword>
<keyword evidence="3" id="KW-0732">Signal</keyword>
<dbReference type="EMBL" id="CAKOGP040001544">
    <property type="protein sequence ID" value="CAJ1945837.1"/>
    <property type="molecule type" value="Genomic_DNA"/>
</dbReference>
<evidence type="ECO:0000256" key="2">
    <source>
        <dbReference type="ARBA" id="ARBA00022777"/>
    </source>
</evidence>
<evidence type="ECO:0000259" key="4">
    <source>
        <dbReference type="Pfam" id="PF00370"/>
    </source>
</evidence>
<dbReference type="GO" id="GO:0019321">
    <property type="term" value="P:pentose metabolic process"/>
    <property type="evidence" value="ECO:0007669"/>
    <property type="project" value="TreeGrafter"/>
</dbReference>
<comment type="caution">
    <text evidence="5">The sequence shown here is derived from an EMBL/GenBank/DDBJ whole genome shotgun (WGS) entry which is preliminary data.</text>
</comment>
<dbReference type="AlphaFoldDB" id="A0AAD2FMH5"/>
<sequence>MPLRLHWAILIVLAFSVSISEGSSSAQLKSFVSKTGSNVVIGVDGGTESIRACCFDAETGDVVGKSCASAYKTYHPQPGWAEQMPQDWWENLGEAVRGAVASI</sequence>
<protein>
    <recommendedName>
        <fullName evidence="4">Carbohydrate kinase FGGY N-terminal domain-containing protein</fullName>
    </recommendedName>
</protein>
<dbReference type="GO" id="GO:0005737">
    <property type="term" value="C:cytoplasm"/>
    <property type="evidence" value="ECO:0007669"/>
    <property type="project" value="TreeGrafter"/>
</dbReference>
<dbReference type="PANTHER" id="PTHR43435:SF4">
    <property type="entry name" value="FGGY CARBOHYDRATE KINASE DOMAIN-CONTAINING PROTEIN"/>
    <property type="match status" value="1"/>
</dbReference>
<accession>A0AAD2FMH5</accession>
<name>A0AAD2FMH5_9STRA</name>
<feature type="non-terminal residue" evidence="5">
    <location>
        <position position="103"/>
    </location>
</feature>
<evidence type="ECO:0000313" key="5">
    <source>
        <dbReference type="EMBL" id="CAJ1945837.1"/>
    </source>
</evidence>
<dbReference type="SUPFAM" id="SSF53067">
    <property type="entry name" value="Actin-like ATPase domain"/>
    <property type="match status" value="1"/>
</dbReference>
<feature type="chain" id="PRO_5042225136" description="Carbohydrate kinase FGGY N-terminal domain-containing protein" evidence="3">
    <location>
        <begin position="23"/>
        <end position="103"/>
    </location>
</feature>
<dbReference type="PANTHER" id="PTHR43435">
    <property type="entry name" value="RIBULOKINASE"/>
    <property type="match status" value="1"/>
</dbReference>
<keyword evidence="6" id="KW-1185">Reference proteome</keyword>
<dbReference type="InterPro" id="IPR018484">
    <property type="entry name" value="FGGY_N"/>
</dbReference>